<dbReference type="Gene3D" id="3.40.250.10">
    <property type="entry name" value="Rhodanese-like domain"/>
    <property type="match status" value="1"/>
</dbReference>
<dbReference type="Proteomes" id="UP000612352">
    <property type="component" value="Unassembled WGS sequence"/>
</dbReference>
<dbReference type="CDD" id="cd00158">
    <property type="entry name" value="RHOD"/>
    <property type="match status" value="1"/>
</dbReference>
<dbReference type="InterPro" id="IPR036873">
    <property type="entry name" value="Rhodanese-like_dom_sf"/>
</dbReference>
<dbReference type="GO" id="GO:0016779">
    <property type="term" value="F:nucleotidyltransferase activity"/>
    <property type="evidence" value="ECO:0007669"/>
    <property type="project" value="UniProtKB-KW"/>
</dbReference>
<dbReference type="EMBL" id="JAEDAJ010000001">
    <property type="protein sequence ID" value="MBK0330286.1"/>
    <property type="molecule type" value="Genomic_DNA"/>
</dbReference>
<dbReference type="InterPro" id="IPR035985">
    <property type="entry name" value="Ubiquitin-activating_enz"/>
</dbReference>
<dbReference type="Pfam" id="PF00899">
    <property type="entry name" value="ThiF"/>
    <property type="match status" value="1"/>
</dbReference>
<dbReference type="SMART" id="SM00450">
    <property type="entry name" value="RHOD"/>
    <property type="match status" value="1"/>
</dbReference>
<dbReference type="InterPro" id="IPR001763">
    <property type="entry name" value="Rhodanese-like_dom"/>
</dbReference>
<reference evidence="3 4" key="1">
    <citation type="submission" date="2020-12" db="EMBL/GenBank/DDBJ databases">
        <title>Brachybacterium sp. MASK1Z-5, whole genome shotgun sequence.</title>
        <authorList>
            <person name="Tuo L."/>
        </authorList>
    </citation>
    <scope>NUCLEOTIDE SEQUENCE [LARGE SCALE GENOMIC DNA]</scope>
    <source>
        <strain evidence="3 4">MASK1Z-5</strain>
    </source>
</reference>
<dbReference type="PANTHER" id="PTHR10953">
    <property type="entry name" value="UBIQUITIN-ACTIVATING ENZYME E1"/>
    <property type="match status" value="1"/>
</dbReference>
<keyword evidence="4" id="KW-1185">Reference proteome</keyword>
<name>A0ABS1B6L0_9MICO</name>
<organism evidence="3 4">
    <name type="scientific">Brachybacterium halotolerans</name>
    <dbReference type="NCBI Taxonomy" id="2795215"/>
    <lineage>
        <taxon>Bacteria</taxon>
        <taxon>Bacillati</taxon>
        <taxon>Actinomycetota</taxon>
        <taxon>Actinomycetes</taxon>
        <taxon>Micrococcales</taxon>
        <taxon>Dermabacteraceae</taxon>
        <taxon>Brachybacterium</taxon>
    </lineage>
</organism>
<dbReference type="Gene3D" id="3.40.50.720">
    <property type="entry name" value="NAD(P)-binding Rossmann-like Domain"/>
    <property type="match status" value="1"/>
</dbReference>
<dbReference type="CDD" id="cd00757">
    <property type="entry name" value="ThiF_MoeB_HesA_family"/>
    <property type="match status" value="1"/>
</dbReference>
<proteinExistence type="predicted"/>
<dbReference type="Pfam" id="PF00581">
    <property type="entry name" value="Rhodanese"/>
    <property type="match status" value="1"/>
</dbReference>
<gene>
    <name evidence="3" type="ORF">I8D64_02580</name>
</gene>
<dbReference type="SUPFAM" id="SSF69572">
    <property type="entry name" value="Activating enzymes of the ubiquitin-like proteins"/>
    <property type="match status" value="1"/>
</dbReference>
<evidence type="ECO:0000313" key="3">
    <source>
        <dbReference type="EMBL" id="MBK0330286.1"/>
    </source>
</evidence>
<feature type="domain" description="Rhodanese" evidence="2">
    <location>
        <begin position="311"/>
        <end position="412"/>
    </location>
</feature>
<evidence type="ECO:0000259" key="2">
    <source>
        <dbReference type="PROSITE" id="PS50206"/>
    </source>
</evidence>
<evidence type="ECO:0000256" key="1">
    <source>
        <dbReference type="SAM" id="MobiDB-lite"/>
    </source>
</evidence>
<dbReference type="InterPro" id="IPR045886">
    <property type="entry name" value="ThiF/MoeB/HesA"/>
</dbReference>
<protein>
    <submittedName>
        <fullName evidence="3">ThiF family adenylyltransferase</fullName>
    </submittedName>
</protein>
<comment type="caution">
    <text evidence="3">The sequence shown here is derived from an EMBL/GenBank/DDBJ whole genome shotgun (WGS) entry which is preliminary data.</text>
</comment>
<accession>A0ABS1B6L0</accession>
<keyword evidence="3" id="KW-0808">Transferase</keyword>
<dbReference type="PROSITE" id="PS50206">
    <property type="entry name" value="RHODANESE_3"/>
    <property type="match status" value="1"/>
</dbReference>
<dbReference type="RefSeq" id="WP_200500913.1">
    <property type="nucleotide sequence ID" value="NZ_JAEDAJ010000001.1"/>
</dbReference>
<sequence>MDPLAHPAVEPLVAPGPPLTPEQAERARRQLSLPGFDETAQRRLAAARVLVIGAGGLGSASVPYLVGAGVGTIGIVDDDVVDLVNLHRQVAHRTADVGRPKTASLADAAHALDPAVRVNEHRVRLTARNALEVLSGYDLVLDGSDNYPTRYLVDDAARLSGIPLVWGAILQHHGQVSVAWHAQGPGYRDLFPAPPAPEDVVSCSTGGVLPGLCGTIGTLMATEALKLICGVGRPLIGRVLVYDALSARTREIPFARDPQAEPVTGLVDYELFCAGPDAPPSIGADELAALLRDMRDAQGAEGDASEDGDRAAAAPLILDVRDPEEAARLRIPGARLLPLVELEARAEDGAGGDLLAGLARSPGAPRSLIVHCERDPRSVRAARLLSAHGADDVRYLRGGIQELARLAPEVLEGTSSVTSTSSVLEGDRT</sequence>
<keyword evidence="3" id="KW-0548">Nucleotidyltransferase</keyword>
<feature type="region of interest" description="Disordered" evidence="1">
    <location>
        <begin position="1"/>
        <end position="24"/>
    </location>
</feature>
<dbReference type="PANTHER" id="PTHR10953:SF102">
    <property type="entry name" value="ADENYLYLTRANSFERASE AND SULFURTRANSFERASE MOCS3"/>
    <property type="match status" value="1"/>
</dbReference>
<evidence type="ECO:0000313" key="4">
    <source>
        <dbReference type="Proteomes" id="UP000612352"/>
    </source>
</evidence>
<dbReference type="InterPro" id="IPR000594">
    <property type="entry name" value="ThiF_NAD_FAD-bd"/>
</dbReference>